<dbReference type="CDD" id="cd17484">
    <property type="entry name" value="MFS_FBT"/>
    <property type="match status" value="1"/>
</dbReference>
<feature type="transmembrane region" description="Helical" evidence="8">
    <location>
        <begin position="350"/>
        <end position="369"/>
    </location>
</feature>
<feature type="transmembrane region" description="Helical" evidence="8">
    <location>
        <begin position="159"/>
        <end position="180"/>
    </location>
</feature>
<evidence type="ECO:0000256" key="3">
    <source>
        <dbReference type="ARBA" id="ARBA00022448"/>
    </source>
</evidence>
<dbReference type="InterPro" id="IPR039309">
    <property type="entry name" value="BT1"/>
</dbReference>
<keyword evidence="3" id="KW-0813">Transport</keyword>
<keyword evidence="5 8" id="KW-1133">Transmembrane helix</keyword>
<feature type="transmembrane region" description="Helical" evidence="8">
    <location>
        <begin position="228"/>
        <end position="248"/>
    </location>
</feature>
<feature type="region of interest" description="Disordered" evidence="7">
    <location>
        <begin position="1"/>
        <end position="22"/>
    </location>
</feature>
<dbReference type="RefSeq" id="XP_020080569.1">
    <property type="nucleotide sequence ID" value="XM_020224980.1"/>
</dbReference>
<feature type="transmembrane region" description="Helical" evidence="8">
    <location>
        <begin position="64"/>
        <end position="86"/>
    </location>
</feature>
<dbReference type="PANTHER" id="PTHR31585:SF44">
    <property type="entry name" value="FOLATE-BIOPTERIN TRANSPORTER 6-RELATED"/>
    <property type="match status" value="1"/>
</dbReference>
<name>A0A6P5EB84_ANACO</name>
<evidence type="ECO:0000256" key="4">
    <source>
        <dbReference type="ARBA" id="ARBA00022692"/>
    </source>
</evidence>
<evidence type="ECO:0000256" key="8">
    <source>
        <dbReference type="SAM" id="Phobius"/>
    </source>
</evidence>
<dbReference type="AlphaFoldDB" id="A0A6P5EB84"/>
<dbReference type="GeneID" id="109704213"/>
<comment type="similarity">
    <text evidence="2">Belongs to the major facilitator superfamily. Folate-biopterin transporter (TC 2.A.71) family.</text>
</comment>
<evidence type="ECO:0000256" key="1">
    <source>
        <dbReference type="ARBA" id="ARBA00004141"/>
    </source>
</evidence>
<protein>
    <submittedName>
        <fullName evidence="10">Probable folate-biopterin transporter 6</fullName>
    </submittedName>
</protein>
<reference evidence="9" key="1">
    <citation type="journal article" date="2015" name="Nat. Genet.">
        <title>The pineapple genome and the evolution of CAM photosynthesis.</title>
        <authorList>
            <person name="Ming R."/>
            <person name="VanBuren R."/>
            <person name="Wai C.M."/>
            <person name="Tang H."/>
            <person name="Schatz M.C."/>
            <person name="Bowers J.E."/>
            <person name="Lyons E."/>
            <person name="Wang M.L."/>
            <person name="Chen J."/>
            <person name="Biggers E."/>
            <person name="Zhang J."/>
            <person name="Huang L."/>
            <person name="Zhang L."/>
            <person name="Miao W."/>
            <person name="Zhang J."/>
            <person name="Ye Z."/>
            <person name="Miao C."/>
            <person name="Lin Z."/>
            <person name="Wang H."/>
            <person name="Zhou H."/>
            <person name="Yim W.C."/>
            <person name="Priest H.D."/>
            <person name="Zheng C."/>
            <person name="Woodhouse M."/>
            <person name="Edger P.P."/>
            <person name="Guyot R."/>
            <person name="Guo H.B."/>
            <person name="Guo H."/>
            <person name="Zheng G."/>
            <person name="Singh R."/>
            <person name="Sharma A."/>
            <person name="Min X."/>
            <person name="Zheng Y."/>
            <person name="Lee H."/>
            <person name="Gurtowski J."/>
            <person name="Sedlazeck F.J."/>
            <person name="Harkess A."/>
            <person name="McKain M.R."/>
            <person name="Liao Z."/>
            <person name="Fang J."/>
            <person name="Liu J."/>
            <person name="Zhang X."/>
            <person name="Zhang Q."/>
            <person name="Hu W."/>
            <person name="Qin Y."/>
            <person name="Wang K."/>
            <person name="Chen L.Y."/>
            <person name="Shirley N."/>
            <person name="Lin Y.R."/>
            <person name="Liu L.Y."/>
            <person name="Hernandez A.G."/>
            <person name="Wright C.L."/>
            <person name="Bulone V."/>
            <person name="Tuskan G.A."/>
            <person name="Heath K."/>
            <person name="Zee F."/>
            <person name="Moore P.H."/>
            <person name="Sunkar R."/>
            <person name="Leebens-Mack J.H."/>
            <person name="Mockler T."/>
            <person name="Bennetzen J.L."/>
            <person name="Freeling M."/>
            <person name="Sankoff D."/>
            <person name="Paterson A.H."/>
            <person name="Zhu X."/>
            <person name="Yang X."/>
            <person name="Smith J.A."/>
            <person name="Cushman J.C."/>
            <person name="Paull R.E."/>
            <person name="Yu Q."/>
        </authorList>
    </citation>
    <scope>NUCLEOTIDE SEQUENCE [LARGE SCALE GENOMIC DNA]</scope>
    <source>
        <strain evidence="9">cv. F153</strain>
    </source>
</reference>
<keyword evidence="6 8" id="KW-0472">Membrane</keyword>
<keyword evidence="9" id="KW-1185">Reference proteome</keyword>
<gene>
    <name evidence="10" type="primary">LOC109704213</name>
</gene>
<feature type="transmembrane region" description="Helical" evidence="8">
    <location>
        <begin position="319"/>
        <end position="338"/>
    </location>
</feature>
<dbReference type="Proteomes" id="UP000515123">
    <property type="component" value="Unplaced"/>
</dbReference>
<dbReference type="GO" id="GO:0016020">
    <property type="term" value="C:membrane"/>
    <property type="evidence" value="ECO:0007669"/>
    <property type="project" value="UniProtKB-SubCell"/>
</dbReference>
<feature type="compositionally biased region" description="Pro residues" evidence="7">
    <location>
        <begin position="1"/>
        <end position="13"/>
    </location>
</feature>
<evidence type="ECO:0000313" key="10">
    <source>
        <dbReference type="RefSeq" id="XP_020080569.1"/>
    </source>
</evidence>
<evidence type="ECO:0000256" key="5">
    <source>
        <dbReference type="ARBA" id="ARBA00022989"/>
    </source>
</evidence>
<keyword evidence="4 8" id="KW-0812">Transmembrane</keyword>
<dbReference type="SUPFAM" id="SSF103473">
    <property type="entry name" value="MFS general substrate transporter"/>
    <property type="match status" value="1"/>
</dbReference>
<dbReference type="OrthoDB" id="754047at2759"/>
<evidence type="ECO:0000256" key="6">
    <source>
        <dbReference type="ARBA" id="ARBA00023136"/>
    </source>
</evidence>
<accession>A0A6P5EB84</accession>
<evidence type="ECO:0000256" key="7">
    <source>
        <dbReference type="SAM" id="MobiDB-lite"/>
    </source>
</evidence>
<comment type="subcellular location">
    <subcellularLocation>
        <location evidence="1">Membrane</location>
        <topology evidence="1">Multi-pass membrane protein</topology>
    </subcellularLocation>
</comment>
<reference evidence="10" key="2">
    <citation type="submission" date="2025-08" db="UniProtKB">
        <authorList>
            <consortium name="RefSeq"/>
        </authorList>
    </citation>
    <scope>IDENTIFICATION</scope>
    <source>
        <tissue evidence="10">Leaf</tissue>
    </source>
</reference>
<feature type="transmembrane region" description="Helical" evidence="8">
    <location>
        <begin position="136"/>
        <end position="153"/>
    </location>
</feature>
<feature type="transmembrane region" description="Helical" evidence="8">
    <location>
        <begin position="201"/>
        <end position="222"/>
    </location>
</feature>
<dbReference type="InterPro" id="IPR036259">
    <property type="entry name" value="MFS_trans_sf"/>
</dbReference>
<evidence type="ECO:0000313" key="9">
    <source>
        <dbReference type="Proteomes" id="UP000515123"/>
    </source>
</evidence>
<evidence type="ECO:0000256" key="2">
    <source>
        <dbReference type="ARBA" id="ARBA00007015"/>
    </source>
</evidence>
<dbReference type="Pfam" id="PF03092">
    <property type="entry name" value="BT1"/>
    <property type="match status" value="1"/>
</dbReference>
<sequence>MKPQQQDPPPRPPSSSSSTSASASASASISSSVFTTSAVASVVASVWGGWGWVGMLGRELGGSFVFGVVAVYGASQGAGGSLFRVASDYYWKDVQRQQPSAVQLFTGCYYVPWLLKPLWGLLTDLVPVAGYRRRPYFVLAGVLTTGSSLIVAGSTGLAAWAALVCFVSFAAAVAIADVTIDACIARNSIERPALAPDIQTLSGFVSALGGLVGYSLSGVLVHRLGSQGALGVIALPGLLLILLGFVINEQRTYQSAEKQKVWEKLRVAMRGMGKTIKYPVVWRPSLFMYLSLALSISITEGQFYWYTDQKAGPAFSQEFVGIIFAIGAMASMIGVLIYHKLLRDLPFRNLLFHAQLLYGASGMLDLVFVLRWNLFLGIPDYFFVVLEECCSKIIMKIRWIPMIVLSSKLCPLGIEGTFFALLMCIDSLGLLTAKTGGGIVLHALNVTRTDFENLWLAVLIRNLLRLSSLGLIFLVPRASQADVLLPPDILKAYGRNQEESLQLTKFNDMEDV</sequence>
<organism evidence="9 10">
    <name type="scientific">Ananas comosus</name>
    <name type="common">Pineapple</name>
    <name type="synonym">Ananas ananas</name>
    <dbReference type="NCBI Taxonomy" id="4615"/>
    <lineage>
        <taxon>Eukaryota</taxon>
        <taxon>Viridiplantae</taxon>
        <taxon>Streptophyta</taxon>
        <taxon>Embryophyta</taxon>
        <taxon>Tracheophyta</taxon>
        <taxon>Spermatophyta</taxon>
        <taxon>Magnoliopsida</taxon>
        <taxon>Liliopsida</taxon>
        <taxon>Poales</taxon>
        <taxon>Bromeliaceae</taxon>
        <taxon>Bromelioideae</taxon>
        <taxon>Ananas</taxon>
    </lineage>
</organism>
<dbReference type="PANTHER" id="PTHR31585">
    <property type="entry name" value="FOLATE-BIOPTERIN TRANSPORTER 1, CHLOROPLASTIC"/>
    <property type="match status" value="1"/>
</dbReference>
<feature type="transmembrane region" description="Helical" evidence="8">
    <location>
        <begin position="280"/>
        <end position="299"/>
    </location>
</feature>
<dbReference type="Gene3D" id="1.20.1250.20">
    <property type="entry name" value="MFS general substrate transporter like domains"/>
    <property type="match status" value="1"/>
</dbReference>
<proteinExistence type="inferred from homology"/>